<dbReference type="EMBL" id="FO082266">
    <property type="protein sequence ID" value="CCO19233.1"/>
    <property type="molecule type" value="Genomic_DNA"/>
</dbReference>
<dbReference type="SUPFAM" id="SSF54626">
    <property type="entry name" value="Chalcone isomerase"/>
    <property type="match status" value="1"/>
</dbReference>
<dbReference type="InterPro" id="IPR016087">
    <property type="entry name" value="Chalcone_isomerase"/>
</dbReference>
<gene>
    <name evidence="2" type="ordered locus">Bathy13g01430</name>
</gene>
<protein>
    <recommendedName>
        <fullName evidence="1">Chalcone isomerase domain-containing protein</fullName>
    </recommendedName>
</protein>
<dbReference type="eggNOG" id="ENOG502S827">
    <property type="taxonomic scope" value="Eukaryota"/>
</dbReference>
<dbReference type="RefSeq" id="XP_007509430.1">
    <property type="nucleotide sequence ID" value="XM_007509368.1"/>
</dbReference>
<dbReference type="GO" id="GO:0016872">
    <property type="term" value="F:intramolecular lyase activity"/>
    <property type="evidence" value="ECO:0007669"/>
    <property type="project" value="InterPro"/>
</dbReference>
<sequence length="254" mass="28254">MFAKTSSFVTPITNIERRHASKTASPRSHRHRHRILTESLASIVIEPQTKIQFPETSNALKLLGVGSREKKIAILNVKVYAVGMYADETKMNSIKKDAINDDEGLLLLNGNFEKEIVIKLNMSVNEKDFFKALEEALVPRISRIATDMATREDDEGNFMTTTAEYSEECEERALEEMEMIRDGLGKGGKLEKGAQISFTFLETGGEVAMVMKSSLSSRTEIAFKSYELAKALLDVYVGDDPISVEAKKAFEAGC</sequence>
<evidence type="ECO:0000313" key="3">
    <source>
        <dbReference type="Proteomes" id="UP000198341"/>
    </source>
</evidence>
<organism evidence="2 3">
    <name type="scientific">Bathycoccus prasinos</name>
    <dbReference type="NCBI Taxonomy" id="41875"/>
    <lineage>
        <taxon>Eukaryota</taxon>
        <taxon>Viridiplantae</taxon>
        <taxon>Chlorophyta</taxon>
        <taxon>Mamiellophyceae</taxon>
        <taxon>Mamiellales</taxon>
        <taxon>Bathycoccaceae</taxon>
        <taxon>Bathycoccus</taxon>
    </lineage>
</organism>
<feature type="domain" description="Chalcone isomerase" evidence="1">
    <location>
        <begin position="60"/>
        <end position="250"/>
    </location>
</feature>
<dbReference type="PANTHER" id="PTHR47698:SF2">
    <property type="entry name" value="FATTY-ACID-BINDING PROTEIN 3, CHLOROPLASTIC"/>
    <property type="match status" value="1"/>
</dbReference>
<evidence type="ECO:0000259" key="1">
    <source>
        <dbReference type="Pfam" id="PF16035"/>
    </source>
</evidence>
<evidence type="ECO:0000313" key="2">
    <source>
        <dbReference type="EMBL" id="CCO19233.1"/>
    </source>
</evidence>
<dbReference type="PANTHER" id="PTHR47698">
    <property type="entry name" value="FATTY-ACID-BINDING PROTEIN 3, CHLOROPLASTIC"/>
    <property type="match status" value="1"/>
</dbReference>
<dbReference type="Proteomes" id="UP000198341">
    <property type="component" value="Chromosome 13"/>
</dbReference>
<name>K8FC35_9CHLO</name>
<dbReference type="Pfam" id="PF16035">
    <property type="entry name" value="Chalcone_2"/>
    <property type="match status" value="1"/>
</dbReference>
<dbReference type="AlphaFoldDB" id="K8FC35"/>
<proteinExistence type="predicted"/>
<reference evidence="2 3" key="1">
    <citation type="submission" date="2011-10" db="EMBL/GenBank/DDBJ databases">
        <authorList>
            <person name="Genoscope - CEA"/>
        </authorList>
    </citation>
    <scope>NUCLEOTIDE SEQUENCE [LARGE SCALE GENOMIC DNA]</scope>
    <source>
        <strain evidence="2 3">RCC 1105</strain>
    </source>
</reference>
<keyword evidence="3" id="KW-1185">Reference proteome</keyword>
<dbReference type="InterPro" id="IPR036298">
    <property type="entry name" value="Chalcone_isomerase_sf"/>
</dbReference>
<dbReference type="GeneID" id="19012095"/>
<dbReference type="Gene3D" id="3.50.70.10">
    <property type="match status" value="1"/>
</dbReference>
<accession>K8FC35</accession>
<dbReference type="OrthoDB" id="18193at2759"/>
<dbReference type="KEGG" id="bpg:Bathy13g01430"/>
<dbReference type="InterPro" id="IPR016088">
    <property type="entry name" value="Chalcone_isomerase_3-sand"/>
</dbReference>